<dbReference type="Proteomes" id="UP000250235">
    <property type="component" value="Unassembled WGS sequence"/>
</dbReference>
<name>A0A2Z7BVP4_9LAMI</name>
<evidence type="ECO:0000313" key="3">
    <source>
        <dbReference type="Proteomes" id="UP000250235"/>
    </source>
</evidence>
<feature type="region of interest" description="Disordered" evidence="1">
    <location>
        <begin position="1"/>
        <end position="22"/>
    </location>
</feature>
<accession>A0A2Z7BVP4</accession>
<evidence type="ECO:0000256" key="1">
    <source>
        <dbReference type="SAM" id="MobiDB-lite"/>
    </source>
</evidence>
<dbReference type="EMBL" id="KV003926">
    <property type="protein sequence ID" value="KZV36125.1"/>
    <property type="molecule type" value="Genomic_DNA"/>
</dbReference>
<organism evidence="2 3">
    <name type="scientific">Dorcoceras hygrometricum</name>
    <dbReference type="NCBI Taxonomy" id="472368"/>
    <lineage>
        <taxon>Eukaryota</taxon>
        <taxon>Viridiplantae</taxon>
        <taxon>Streptophyta</taxon>
        <taxon>Embryophyta</taxon>
        <taxon>Tracheophyta</taxon>
        <taxon>Spermatophyta</taxon>
        <taxon>Magnoliopsida</taxon>
        <taxon>eudicotyledons</taxon>
        <taxon>Gunneridae</taxon>
        <taxon>Pentapetalae</taxon>
        <taxon>asterids</taxon>
        <taxon>lamiids</taxon>
        <taxon>Lamiales</taxon>
        <taxon>Gesneriaceae</taxon>
        <taxon>Didymocarpoideae</taxon>
        <taxon>Trichosporeae</taxon>
        <taxon>Loxocarpinae</taxon>
        <taxon>Dorcoceras</taxon>
    </lineage>
</organism>
<gene>
    <name evidence="2" type="ORF">F511_16761</name>
</gene>
<keyword evidence="3" id="KW-1185">Reference proteome</keyword>
<dbReference type="AlphaFoldDB" id="A0A2Z7BVP4"/>
<reference evidence="2 3" key="1">
    <citation type="journal article" date="2015" name="Proc. Natl. Acad. Sci. U.S.A.">
        <title>The resurrection genome of Boea hygrometrica: A blueprint for survival of dehydration.</title>
        <authorList>
            <person name="Xiao L."/>
            <person name="Yang G."/>
            <person name="Zhang L."/>
            <person name="Yang X."/>
            <person name="Zhao S."/>
            <person name="Ji Z."/>
            <person name="Zhou Q."/>
            <person name="Hu M."/>
            <person name="Wang Y."/>
            <person name="Chen M."/>
            <person name="Xu Y."/>
            <person name="Jin H."/>
            <person name="Xiao X."/>
            <person name="Hu G."/>
            <person name="Bao F."/>
            <person name="Hu Y."/>
            <person name="Wan P."/>
            <person name="Li L."/>
            <person name="Deng X."/>
            <person name="Kuang T."/>
            <person name="Xiang C."/>
            <person name="Zhu J.K."/>
            <person name="Oliver M.J."/>
            <person name="He Y."/>
        </authorList>
    </citation>
    <scope>NUCLEOTIDE SEQUENCE [LARGE SCALE GENOMIC DNA]</scope>
    <source>
        <strain evidence="3">cv. XS01</strain>
    </source>
</reference>
<feature type="compositionally biased region" description="Low complexity" evidence="1">
    <location>
        <begin position="1"/>
        <end position="18"/>
    </location>
</feature>
<sequence>MGRQPARPARAGGAEGVRTPPARVPHKGWGHLHDHFAQVGRWCCARRACKARRTARMMRVHNPRSPPRFAPDGCGRRARLARDGRRWRARPHNFSVIPLSDHPPTSNWYRNVGLEEGFPTTVPPFKAGRKISGDLEKKVTNEQYPQGFRESSGNQFGAPLLQLRCTRIIDHASTQIILQPTTRATPSLAQNHKTLPAQGFQTTSTQIMDHPIHAQRRLILMHIDRTATTDYALTAAQAHS</sequence>
<evidence type="ECO:0000313" key="2">
    <source>
        <dbReference type="EMBL" id="KZV36125.1"/>
    </source>
</evidence>
<protein>
    <submittedName>
        <fullName evidence="2">Uncharacterized protein</fullName>
    </submittedName>
</protein>
<proteinExistence type="predicted"/>